<evidence type="ECO:0000313" key="2">
    <source>
        <dbReference type="Proteomes" id="UP001054837"/>
    </source>
</evidence>
<accession>A0AAV4PA60</accession>
<evidence type="ECO:0000313" key="1">
    <source>
        <dbReference type="EMBL" id="GIX94232.1"/>
    </source>
</evidence>
<protein>
    <submittedName>
        <fullName evidence="1">Uncharacterized protein</fullName>
    </submittedName>
</protein>
<comment type="caution">
    <text evidence="1">The sequence shown here is derived from an EMBL/GenBank/DDBJ whole genome shotgun (WGS) entry which is preliminary data.</text>
</comment>
<dbReference type="AlphaFoldDB" id="A0AAV4PA60"/>
<dbReference type="Proteomes" id="UP001054837">
    <property type="component" value="Unassembled WGS sequence"/>
</dbReference>
<sequence>MTFGSSPKGWGSADEALSHESIRIFWEDMRTYSSSYGLGEETVALLHNRLQPVCSLSRIKEERWIIYGVTGEKIPLPPVTQLI</sequence>
<name>A0AAV4PA60_9ARAC</name>
<proteinExistence type="predicted"/>
<organism evidence="1 2">
    <name type="scientific">Caerostris darwini</name>
    <dbReference type="NCBI Taxonomy" id="1538125"/>
    <lineage>
        <taxon>Eukaryota</taxon>
        <taxon>Metazoa</taxon>
        <taxon>Ecdysozoa</taxon>
        <taxon>Arthropoda</taxon>
        <taxon>Chelicerata</taxon>
        <taxon>Arachnida</taxon>
        <taxon>Araneae</taxon>
        <taxon>Araneomorphae</taxon>
        <taxon>Entelegynae</taxon>
        <taxon>Araneoidea</taxon>
        <taxon>Araneidae</taxon>
        <taxon>Caerostris</taxon>
    </lineage>
</organism>
<keyword evidence="2" id="KW-1185">Reference proteome</keyword>
<gene>
    <name evidence="1" type="ORF">CDAR_467281</name>
</gene>
<dbReference type="EMBL" id="BPLQ01002580">
    <property type="protein sequence ID" value="GIX94232.1"/>
    <property type="molecule type" value="Genomic_DNA"/>
</dbReference>
<reference evidence="1 2" key="1">
    <citation type="submission" date="2021-06" db="EMBL/GenBank/DDBJ databases">
        <title>Caerostris darwini draft genome.</title>
        <authorList>
            <person name="Kono N."/>
            <person name="Arakawa K."/>
        </authorList>
    </citation>
    <scope>NUCLEOTIDE SEQUENCE [LARGE SCALE GENOMIC DNA]</scope>
</reference>